<proteinExistence type="predicted"/>
<feature type="transmembrane region" description="Helical" evidence="2">
    <location>
        <begin position="50"/>
        <end position="71"/>
    </location>
</feature>
<dbReference type="EMBL" id="PGTZ01000013">
    <property type="protein sequence ID" value="PJI84885.1"/>
    <property type="molecule type" value="Genomic_DNA"/>
</dbReference>
<keyword evidence="2" id="KW-1133">Transmembrane helix</keyword>
<accession>A0A2M8W1T9</accession>
<keyword evidence="2" id="KW-0812">Transmembrane</keyword>
<evidence type="ECO:0000313" key="4">
    <source>
        <dbReference type="Proteomes" id="UP000231586"/>
    </source>
</evidence>
<evidence type="ECO:0000256" key="1">
    <source>
        <dbReference type="SAM" id="MobiDB-lite"/>
    </source>
</evidence>
<name>A0A2M8W1T9_9MICO</name>
<dbReference type="RefSeq" id="WP_211289489.1">
    <property type="nucleotide sequence ID" value="NZ_PGTZ01000013.1"/>
</dbReference>
<keyword evidence="4" id="KW-1185">Reference proteome</keyword>
<evidence type="ECO:0000256" key="2">
    <source>
        <dbReference type="SAM" id="Phobius"/>
    </source>
</evidence>
<sequence length="174" mass="17812">MSPRWVRPTRVALLGVGGVALVVGGWQLVAAQHVVDVGRWLVGALVLHDGVFAMFVVGLLLGGSAAAGALATRGVRAPRGAGVLLAAGLMVGGALTLVAWPEIHKKSLGTANPTVLPGDYATRLLGVWVAIVAVVAIGTLVLSVRARVRRTTARRGATPARDGAPPRTPDDRSS</sequence>
<evidence type="ECO:0000313" key="3">
    <source>
        <dbReference type="EMBL" id="PJI84885.1"/>
    </source>
</evidence>
<organism evidence="3 4">
    <name type="scientific">Luteimicrobium subarcticum</name>
    <dbReference type="NCBI Taxonomy" id="620910"/>
    <lineage>
        <taxon>Bacteria</taxon>
        <taxon>Bacillati</taxon>
        <taxon>Actinomycetota</taxon>
        <taxon>Actinomycetes</taxon>
        <taxon>Micrococcales</taxon>
        <taxon>Luteimicrobium</taxon>
    </lineage>
</organism>
<comment type="caution">
    <text evidence="3">The sequence shown here is derived from an EMBL/GenBank/DDBJ whole genome shotgun (WGS) entry which is preliminary data.</text>
</comment>
<feature type="region of interest" description="Disordered" evidence="1">
    <location>
        <begin position="152"/>
        <end position="174"/>
    </location>
</feature>
<feature type="transmembrane region" description="Helical" evidence="2">
    <location>
        <begin position="83"/>
        <end position="100"/>
    </location>
</feature>
<feature type="transmembrane region" description="Helical" evidence="2">
    <location>
        <begin position="120"/>
        <end position="144"/>
    </location>
</feature>
<keyword evidence="2" id="KW-0472">Membrane</keyword>
<protein>
    <submittedName>
        <fullName evidence="3">Uncharacterized protein</fullName>
    </submittedName>
</protein>
<reference evidence="3 4" key="1">
    <citation type="submission" date="2017-11" db="EMBL/GenBank/DDBJ databases">
        <title>Genomic Encyclopedia of Archaeal and Bacterial Type Strains, Phase II (KMG-II): From Individual Species to Whole Genera.</title>
        <authorList>
            <person name="Goeker M."/>
        </authorList>
    </citation>
    <scope>NUCLEOTIDE SEQUENCE [LARGE SCALE GENOMIC DNA]</scope>
    <source>
        <strain evidence="3 4">DSM 22413</strain>
    </source>
</reference>
<dbReference type="AlphaFoldDB" id="A0A2M8W1T9"/>
<dbReference type="Proteomes" id="UP000231586">
    <property type="component" value="Unassembled WGS sequence"/>
</dbReference>
<gene>
    <name evidence="3" type="ORF">CLV34_3132</name>
</gene>
<feature type="compositionally biased region" description="Low complexity" evidence="1">
    <location>
        <begin position="154"/>
        <end position="165"/>
    </location>
</feature>